<dbReference type="Proteomes" id="UP000031668">
    <property type="component" value="Unassembled WGS sequence"/>
</dbReference>
<comment type="caution">
    <text evidence="2">The sequence shown here is derived from an EMBL/GenBank/DDBJ whole genome shotgun (WGS) entry which is preliminary data.</text>
</comment>
<evidence type="ECO:0000313" key="2">
    <source>
        <dbReference type="EMBL" id="KII74053.1"/>
    </source>
</evidence>
<sequence>MTNDIKIRTKQFKYIIQCRLMHVMQSQNNVTFYTLGWYSLSLLVGAQLGWGVNLPSDWRESAPLNLDYRQYNADRKISRFYWAADYSPDSLAISDETGIISARFGCPLA</sequence>
<proteinExistence type="predicted"/>
<evidence type="ECO:0000256" key="1">
    <source>
        <dbReference type="SAM" id="Phobius"/>
    </source>
</evidence>
<protein>
    <submittedName>
        <fullName evidence="2">Uncharacterized protein</fullName>
    </submittedName>
</protein>
<gene>
    <name evidence="2" type="ORF">RF11_00037</name>
</gene>
<evidence type="ECO:0000313" key="3">
    <source>
        <dbReference type="Proteomes" id="UP000031668"/>
    </source>
</evidence>
<keyword evidence="1" id="KW-0472">Membrane</keyword>
<name>A0A0C2JX60_THEKT</name>
<accession>A0A0C2JX60</accession>
<reference evidence="2 3" key="1">
    <citation type="journal article" date="2014" name="Genome Biol. Evol.">
        <title>The genome of the myxosporean Thelohanellus kitauei shows adaptations to nutrient acquisition within its fish host.</title>
        <authorList>
            <person name="Yang Y."/>
            <person name="Xiong J."/>
            <person name="Zhou Z."/>
            <person name="Huo F."/>
            <person name="Miao W."/>
            <person name="Ran C."/>
            <person name="Liu Y."/>
            <person name="Zhang J."/>
            <person name="Feng J."/>
            <person name="Wang M."/>
            <person name="Wang M."/>
            <person name="Wang L."/>
            <person name="Yao B."/>
        </authorList>
    </citation>
    <scope>NUCLEOTIDE SEQUENCE [LARGE SCALE GENOMIC DNA]</scope>
    <source>
        <strain evidence="2">Wuqing</strain>
    </source>
</reference>
<feature type="transmembrane region" description="Helical" evidence="1">
    <location>
        <begin position="30"/>
        <end position="50"/>
    </location>
</feature>
<keyword evidence="1" id="KW-0812">Transmembrane</keyword>
<keyword evidence="3" id="KW-1185">Reference proteome</keyword>
<dbReference type="AlphaFoldDB" id="A0A0C2JX60"/>
<organism evidence="2 3">
    <name type="scientific">Thelohanellus kitauei</name>
    <name type="common">Myxosporean</name>
    <dbReference type="NCBI Taxonomy" id="669202"/>
    <lineage>
        <taxon>Eukaryota</taxon>
        <taxon>Metazoa</taxon>
        <taxon>Cnidaria</taxon>
        <taxon>Myxozoa</taxon>
        <taxon>Myxosporea</taxon>
        <taxon>Bivalvulida</taxon>
        <taxon>Platysporina</taxon>
        <taxon>Myxobolidae</taxon>
        <taxon>Thelohanellus</taxon>
    </lineage>
</organism>
<keyword evidence="1" id="KW-1133">Transmembrane helix</keyword>
<dbReference type="EMBL" id="JWZT01000567">
    <property type="protein sequence ID" value="KII74053.1"/>
    <property type="molecule type" value="Genomic_DNA"/>
</dbReference>